<evidence type="ECO:0000256" key="3">
    <source>
        <dbReference type="ARBA" id="ARBA00022614"/>
    </source>
</evidence>
<feature type="compositionally biased region" description="Basic and acidic residues" evidence="5">
    <location>
        <begin position="672"/>
        <end position="685"/>
    </location>
</feature>
<dbReference type="SMART" id="SM00369">
    <property type="entry name" value="LRR_TYP"/>
    <property type="match status" value="3"/>
</dbReference>
<keyword evidence="3" id="KW-0433">Leucine-rich repeat</keyword>
<organism evidence="6 7">
    <name type="scientific">Elsinoe australis</name>
    <dbReference type="NCBI Taxonomy" id="40998"/>
    <lineage>
        <taxon>Eukaryota</taxon>
        <taxon>Fungi</taxon>
        <taxon>Dikarya</taxon>
        <taxon>Ascomycota</taxon>
        <taxon>Pezizomycotina</taxon>
        <taxon>Dothideomycetes</taxon>
        <taxon>Dothideomycetidae</taxon>
        <taxon>Myriangiales</taxon>
        <taxon>Elsinoaceae</taxon>
        <taxon>Elsinoe</taxon>
    </lineage>
</organism>
<evidence type="ECO:0000313" key="6">
    <source>
        <dbReference type="EMBL" id="PSK51725.1"/>
    </source>
</evidence>
<feature type="region of interest" description="Disordered" evidence="5">
    <location>
        <begin position="776"/>
        <end position="814"/>
    </location>
</feature>
<accession>A0A2P7ZU34</accession>
<evidence type="ECO:0000256" key="5">
    <source>
        <dbReference type="SAM" id="MobiDB-lite"/>
    </source>
</evidence>
<feature type="region of interest" description="Disordered" evidence="5">
    <location>
        <begin position="611"/>
        <end position="745"/>
    </location>
</feature>
<dbReference type="FunFam" id="3.80.10.10:FF:000273">
    <property type="entry name" value="Leucine Rich Repeat domain protein"/>
    <property type="match status" value="1"/>
</dbReference>
<dbReference type="Pfam" id="PF00560">
    <property type="entry name" value="LRR_1"/>
    <property type="match status" value="1"/>
</dbReference>
<evidence type="ECO:0000256" key="4">
    <source>
        <dbReference type="ARBA" id="ARBA00022737"/>
    </source>
</evidence>
<dbReference type="GO" id="GO:0005737">
    <property type="term" value="C:cytoplasm"/>
    <property type="evidence" value="ECO:0007669"/>
    <property type="project" value="UniProtKB-SubCell"/>
</dbReference>
<dbReference type="PROSITE" id="PS51450">
    <property type="entry name" value="LRR"/>
    <property type="match status" value="3"/>
</dbReference>
<dbReference type="InterPro" id="IPR032675">
    <property type="entry name" value="LRR_dom_sf"/>
</dbReference>
<dbReference type="Gene3D" id="3.80.10.10">
    <property type="entry name" value="Ribonuclease Inhibitor"/>
    <property type="match status" value="2"/>
</dbReference>
<dbReference type="STRING" id="40998.A0A2P7ZU34"/>
<feature type="compositionally biased region" description="Polar residues" evidence="5">
    <location>
        <begin position="324"/>
        <end position="338"/>
    </location>
</feature>
<dbReference type="EMBL" id="NHZQ01000121">
    <property type="protein sequence ID" value="PSK51725.1"/>
    <property type="molecule type" value="Genomic_DNA"/>
</dbReference>
<dbReference type="AlphaFoldDB" id="A0A2P7ZU34"/>
<dbReference type="InterPro" id="IPR003591">
    <property type="entry name" value="Leu-rich_rpt_typical-subtyp"/>
</dbReference>
<feature type="compositionally biased region" description="Low complexity" evidence="5">
    <location>
        <begin position="400"/>
        <end position="420"/>
    </location>
</feature>
<reference evidence="6 7" key="1">
    <citation type="submission" date="2017-05" db="EMBL/GenBank/DDBJ databases">
        <title>Draft genome sequence of Elsinoe australis.</title>
        <authorList>
            <person name="Cheng Q."/>
        </authorList>
    </citation>
    <scope>NUCLEOTIDE SEQUENCE [LARGE SCALE GENOMIC DNA]</scope>
    <source>
        <strain evidence="6 7">NL1</strain>
    </source>
</reference>
<comment type="caution">
    <text evidence="6">The sequence shown here is derived from an EMBL/GenBank/DDBJ whole genome shotgun (WGS) entry which is preliminary data.</text>
</comment>
<comment type="subcellular location">
    <subcellularLocation>
        <location evidence="1">Cytoplasm</location>
    </subcellularLocation>
</comment>
<dbReference type="PANTHER" id="PTHR15454:SF69">
    <property type="entry name" value="SERINE_THREONINE-PROTEIN KINASE 11-INTERACTING PROTEIN"/>
    <property type="match status" value="1"/>
</dbReference>
<dbReference type="OrthoDB" id="676979at2759"/>
<dbReference type="InterPro" id="IPR001611">
    <property type="entry name" value="Leu-rich_rpt"/>
</dbReference>
<feature type="compositionally biased region" description="Low complexity" evidence="5">
    <location>
        <begin position="372"/>
        <end position="383"/>
    </location>
</feature>
<feature type="compositionally biased region" description="Polar residues" evidence="5">
    <location>
        <begin position="789"/>
        <end position="814"/>
    </location>
</feature>
<evidence type="ECO:0000256" key="2">
    <source>
        <dbReference type="ARBA" id="ARBA00022490"/>
    </source>
</evidence>
<evidence type="ECO:0000256" key="1">
    <source>
        <dbReference type="ARBA" id="ARBA00004496"/>
    </source>
</evidence>
<keyword evidence="2" id="KW-0963">Cytoplasm</keyword>
<keyword evidence="4" id="KW-0677">Repeat</keyword>
<dbReference type="SUPFAM" id="SSF52058">
    <property type="entry name" value="L domain-like"/>
    <property type="match status" value="1"/>
</dbReference>
<dbReference type="PANTHER" id="PTHR15454">
    <property type="entry name" value="NISCHARIN RELATED"/>
    <property type="match status" value="1"/>
</dbReference>
<dbReference type="Proteomes" id="UP000243723">
    <property type="component" value="Unassembled WGS sequence"/>
</dbReference>
<feature type="compositionally biased region" description="Low complexity" evidence="5">
    <location>
        <begin position="57"/>
        <end position="73"/>
    </location>
</feature>
<feature type="region of interest" description="Disordered" evidence="5">
    <location>
        <begin position="297"/>
        <end position="420"/>
    </location>
</feature>
<gene>
    <name evidence="6" type="ORF">B9Z65_2992</name>
</gene>
<sequence length="814" mass="89825">MDTEDGQVFIKVELSVSVTLRLTQNTDPSQHLAYFVRTHEKALANALQLQRKHTKNASTSSTTGATGVSGQQPPSASTTAFAAALSLPYLTFGSQNVKPVKLTLTPHHLFYLLSRFEELGISVGPMNVRLEHINTDVLPGNYVSFLGSAPKSRGRSDADSIHSVSSVRSALSTMSSMWTKLGLTSKEDSKIEKQKAVEKDDLKYLYSAFTKIPCLRLAPDHRSKLISGYEEFPFDTAVPLFAFKNLSALEICDLDFRQMYGWDRLAEQLRSLTIKRGSVDDVTDLLIHIVLDDMDKRRRRSSKHPVPSSPATPWPAPSPGSKNVDLSGQFSAPTSPLNETRRASLGSPPSVAMARKGSAEGKKPSRHHRQRSQSPVRPPSSRQTTSHIYPRSATPKYRRSSGSDSSSVHSTPRNSTSNLLSLGSLQPSKWRFLKHLSLADNGMTFILAAGLAPLASTLHSLDLSSNLFTEIPDSLATLTNLRALNLSNCMISSLHSLGRNPLPAITVINLHSNRLSSLAGIEKLFSLEKIDLRDNRLTDPTELARLTRIPDMQHVYVHRNPFTRTHSNYRTTIFNLFRNSAGYTEDICIDSTGPSYGEKKYLVDRVTEEQNIPVVRKPDDVSMPPPAIPQKAPKAQSVEDRRDSTAYDTAQRRKAPRRRIVELSQSNPPSPEARRVDTPHAESHSPTKPNNDSRPLEPVSSSSQGKQSAPLLPPIETRALPPSPSHTTPDLVEDEDSPIREPDEINMASDVYRQKIEALKNDLGSGWLTALNEDKWDQRRPGHRGHGSDYSSVHSARSGMPSNKGVSVSTRTLG</sequence>
<feature type="region of interest" description="Disordered" evidence="5">
    <location>
        <begin position="50"/>
        <end position="73"/>
    </location>
</feature>
<name>A0A2P7ZU34_9PEZI</name>
<feature type="compositionally biased region" description="Polar residues" evidence="5">
    <location>
        <begin position="686"/>
        <end position="707"/>
    </location>
</feature>
<proteinExistence type="predicted"/>
<keyword evidence="7" id="KW-1185">Reference proteome</keyword>
<feature type="compositionally biased region" description="Pro residues" evidence="5">
    <location>
        <begin position="307"/>
        <end position="318"/>
    </location>
</feature>
<protein>
    <submittedName>
        <fullName evidence="6">Uncharacterized protein</fullName>
    </submittedName>
</protein>
<evidence type="ECO:0000313" key="7">
    <source>
        <dbReference type="Proteomes" id="UP000243723"/>
    </source>
</evidence>